<evidence type="ECO:0000313" key="4">
    <source>
        <dbReference type="Proteomes" id="UP000823521"/>
    </source>
</evidence>
<evidence type="ECO:0000256" key="1">
    <source>
        <dbReference type="ARBA" id="ARBA00005721"/>
    </source>
</evidence>
<feature type="compositionally biased region" description="Basic and acidic residues" evidence="2">
    <location>
        <begin position="8"/>
        <end position="17"/>
    </location>
</feature>
<dbReference type="Pfam" id="PF03780">
    <property type="entry name" value="Asp23"/>
    <property type="match status" value="1"/>
</dbReference>
<organism evidence="3 4">
    <name type="scientific">Micromonospora echinofusca</name>
    <dbReference type="NCBI Taxonomy" id="47858"/>
    <lineage>
        <taxon>Bacteria</taxon>
        <taxon>Bacillati</taxon>
        <taxon>Actinomycetota</taxon>
        <taxon>Actinomycetes</taxon>
        <taxon>Micromonosporales</taxon>
        <taxon>Micromonosporaceae</taxon>
        <taxon>Micromonospora</taxon>
    </lineage>
</organism>
<comment type="caution">
    <text evidence="3">The sequence shown here is derived from an EMBL/GenBank/DDBJ whole genome shotgun (WGS) entry which is preliminary data.</text>
</comment>
<dbReference type="InterPro" id="IPR005531">
    <property type="entry name" value="Asp23"/>
</dbReference>
<dbReference type="EMBL" id="WVUH01000606">
    <property type="protein sequence ID" value="MBO4210804.1"/>
    <property type="molecule type" value="Genomic_DNA"/>
</dbReference>
<name>A0ABS3W1Y4_MICEH</name>
<dbReference type="Proteomes" id="UP000823521">
    <property type="component" value="Unassembled WGS sequence"/>
</dbReference>
<gene>
    <name evidence="3" type="ORF">GSF22_33140</name>
</gene>
<feature type="region of interest" description="Disordered" evidence="2">
    <location>
        <begin position="1"/>
        <end position="25"/>
    </location>
</feature>
<dbReference type="PANTHER" id="PTHR34297:SF3">
    <property type="entry name" value="ALKALINE SHOCK PROTEIN 23"/>
    <property type="match status" value="1"/>
</dbReference>
<dbReference type="RefSeq" id="WP_208817865.1">
    <property type="nucleotide sequence ID" value="NZ_WVUH01000606.1"/>
</dbReference>
<protein>
    <submittedName>
        <fullName evidence="3">Asp23/Gls24 family envelope stress response protein</fullName>
    </submittedName>
</protein>
<reference evidence="3 4" key="1">
    <citation type="submission" date="2019-12" db="EMBL/GenBank/DDBJ databases">
        <title>Whole genome sequencing of endophytic Actinobacterium Micromonospora sp. MPMI6T.</title>
        <authorList>
            <person name="Evv R."/>
            <person name="Podile A.R."/>
        </authorList>
    </citation>
    <scope>NUCLEOTIDE SEQUENCE [LARGE SCALE GENOMIC DNA]</scope>
    <source>
        <strain evidence="3 4">MPMI6</strain>
    </source>
</reference>
<evidence type="ECO:0000313" key="3">
    <source>
        <dbReference type="EMBL" id="MBO4210804.1"/>
    </source>
</evidence>
<sequence length="152" mass="16301">MTDTGTAIRDEDRRGNELTEYDPTSTQLLGEQGRTRITGTVVAKIAGHAAREVPGVWAIGDVPPEPTGAPRGAVRAEEPGVVVEVDEQETIVDLEIVTWYGESIVDVSDAVRQHVIDRVREMTGLTVSEVNITVDDVHVNGADVDVDVTDAA</sequence>
<proteinExistence type="inferred from homology"/>
<keyword evidence="4" id="KW-1185">Reference proteome</keyword>
<evidence type="ECO:0000256" key="2">
    <source>
        <dbReference type="SAM" id="MobiDB-lite"/>
    </source>
</evidence>
<comment type="similarity">
    <text evidence="1">Belongs to the asp23 family.</text>
</comment>
<accession>A0ABS3W1Y4</accession>
<dbReference type="PANTHER" id="PTHR34297">
    <property type="entry name" value="HYPOTHETICAL CYTOSOLIC PROTEIN-RELATED"/>
    <property type="match status" value="1"/>
</dbReference>